<dbReference type="RefSeq" id="WP_114728229.1">
    <property type="nucleotide sequence ID" value="NZ_JABEQI010000010.1"/>
</dbReference>
<dbReference type="Proteomes" id="UP000562982">
    <property type="component" value="Unassembled WGS sequence"/>
</dbReference>
<feature type="transmembrane region" description="Helical" evidence="1">
    <location>
        <begin position="169"/>
        <end position="187"/>
    </location>
</feature>
<sequence>METYKEPSWVYRLSAWVLLLTLLYSAIGTPNFHRDALTVSDTDSVNPINRFIWLALLAGAFPLIRVRWPKLQDTLKAAWPLIALFIYFSFSTFWALDPDASKRRVLLAWVQIILVATLTCSIRDRLLLIRFIFLSCVITACADVVTWIIMPGFAMTDEGLAGLQPQKNLTGLIMMYGLLAGGTLLFCDLSRRERWLTLGGNTLLLALLLASRSK</sequence>
<evidence type="ECO:0000313" key="5">
    <source>
        <dbReference type="Proteomes" id="UP000562982"/>
    </source>
</evidence>
<keyword evidence="1" id="KW-0472">Membrane</keyword>
<evidence type="ECO:0000313" key="2">
    <source>
        <dbReference type="EMBL" id="MBB2187592.1"/>
    </source>
</evidence>
<feature type="transmembrane region" description="Helical" evidence="1">
    <location>
        <begin position="47"/>
        <end position="66"/>
    </location>
</feature>
<dbReference type="Proteomes" id="UP000254958">
    <property type="component" value="Unassembled WGS sequence"/>
</dbReference>
<evidence type="ECO:0000313" key="4">
    <source>
        <dbReference type="Proteomes" id="UP000254958"/>
    </source>
</evidence>
<keyword evidence="1" id="KW-0812">Transmembrane</keyword>
<reference evidence="2 5" key="2">
    <citation type="submission" date="2020-04" db="EMBL/GenBank/DDBJ databases">
        <title>Description of novel Gluconacetobacter.</title>
        <authorList>
            <person name="Sombolestani A."/>
        </authorList>
    </citation>
    <scope>NUCLEOTIDE SEQUENCE [LARGE SCALE GENOMIC DNA]</scope>
    <source>
        <strain evidence="2 5">LMG 1382</strain>
    </source>
</reference>
<dbReference type="EMBL" id="QQAW01000009">
    <property type="protein sequence ID" value="RDI36486.1"/>
    <property type="molecule type" value="Genomic_DNA"/>
</dbReference>
<dbReference type="AlphaFoldDB" id="A0A370G0F3"/>
<gene>
    <name evidence="3" type="ORF">C7453_1091</name>
    <name evidence="2" type="ORF">HLH32_14635</name>
</gene>
<dbReference type="EMBL" id="JABEQI010000010">
    <property type="protein sequence ID" value="MBB2187592.1"/>
    <property type="molecule type" value="Genomic_DNA"/>
</dbReference>
<organism evidence="3 4">
    <name type="scientific">Gluconacetobacter liquefaciens</name>
    <name type="common">Acetobacter liquefaciens</name>
    <dbReference type="NCBI Taxonomy" id="89584"/>
    <lineage>
        <taxon>Bacteria</taxon>
        <taxon>Pseudomonadati</taxon>
        <taxon>Pseudomonadota</taxon>
        <taxon>Alphaproteobacteria</taxon>
        <taxon>Acetobacterales</taxon>
        <taxon>Acetobacteraceae</taxon>
        <taxon>Gluconacetobacter</taxon>
    </lineage>
</organism>
<comment type="caution">
    <text evidence="3">The sequence shown here is derived from an EMBL/GenBank/DDBJ whole genome shotgun (WGS) entry which is preliminary data.</text>
</comment>
<feature type="transmembrane region" description="Helical" evidence="1">
    <location>
        <begin position="9"/>
        <end position="27"/>
    </location>
</feature>
<evidence type="ECO:0000313" key="3">
    <source>
        <dbReference type="EMBL" id="RDI36486.1"/>
    </source>
</evidence>
<reference evidence="3 4" key="1">
    <citation type="submission" date="2018-07" db="EMBL/GenBank/DDBJ databases">
        <title>Genomic Encyclopedia of Type Strains, Phase IV (KMG-IV): sequencing the most valuable type-strain genomes for metagenomic binning, comparative biology and taxonomic classification.</title>
        <authorList>
            <person name="Goeker M."/>
        </authorList>
    </citation>
    <scope>NUCLEOTIDE SEQUENCE [LARGE SCALE GENOMIC DNA]</scope>
    <source>
        <strain evidence="3 4">DSM 5603</strain>
    </source>
</reference>
<name>A0A370G0F3_GLULI</name>
<keyword evidence="4" id="KW-1185">Reference proteome</keyword>
<proteinExistence type="predicted"/>
<keyword evidence="1" id="KW-1133">Transmembrane helix</keyword>
<accession>A0A370G0F3</accession>
<feature type="transmembrane region" description="Helical" evidence="1">
    <location>
        <begin position="78"/>
        <end position="96"/>
    </location>
</feature>
<feature type="transmembrane region" description="Helical" evidence="1">
    <location>
        <begin position="127"/>
        <end position="149"/>
    </location>
</feature>
<protein>
    <submittedName>
        <fullName evidence="3">Uncharacterized protein</fullName>
    </submittedName>
</protein>
<evidence type="ECO:0000256" key="1">
    <source>
        <dbReference type="SAM" id="Phobius"/>
    </source>
</evidence>
<feature type="transmembrane region" description="Helical" evidence="1">
    <location>
        <begin position="102"/>
        <end position="120"/>
    </location>
</feature>